<dbReference type="Pfam" id="PF10974">
    <property type="entry name" value="DUF2804"/>
    <property type="match status" value="1"/>
</dbReference>
<keyword evidence="2" id="KW-1185">Reference proteome</keyword>
<name>A0ABS0AER0_9GAMM</name>
<organism evidence="1 2">
    <name type="scientific">Alloalcanivorax venustensis ISO4</name>
    <dbReference type="NCBI Taxonomy" id="1177184"/>
    <lineage>
        <taxon>Bacteria</taxon>
        <taxon>Pseudomonadati</taxon>
        <taxon>Pseudomonadota</taxon>
        <taxon>Gammaproteobacteria</taxon>
        <taxon>Oceanospirillales</taxon>
        <taxon>Alcanivoracaceae</taxon>
        <taxon>Alloalcanivorax</taxon>
    </lineage>
</organism>
<accession>A0ABS0AER0</accession>
<dbReference type="InterPro" id="IPR021243">
    <property type="entry name" value="DUF2804"/>
</dbReference>
<dbReference type="RefSeq" id="WP_194855364.1">
    <property type="nucleotide sequence ID" value="NZ_ARXR01000006.1"/>
</dbReference>
<dbReference type="EMBL" id="ARXR01000006">
    <property type="protein sequence ID" value="MBF5052389.1"/>
    <property type="molecule type" value="Genomic_DNA"/>
</dbReference>
<reference evidence="1 2" key="1">
    <citation type="submission" date="2012-09" db="EMBL/GenBank/DDBJ databases">
        <title>Genome Sequence of alkane-degrading Bacterium Alcanivorax venustensis ISO4.</title>
        <authorList>
            <person name="Lai Q."/>
            <person name="Shao Z."/>
        </authorList>
    </citation>
    <scope>NUCLEOTIDE SEQUENCE [LARGE SCALE GENOMIC DNA]</scope>
    <source>
        <strain evidence="1 2">ISO4</strain>
    </source>
</reference>
<evidence type="ECO:0000313" key="2">
    <source>
        <dbReference type="Proteomes" id="UP000644441"/>
    </source>
</evidence>
<gene>
    <name evidence="1" type="ORF">ISO4_00991</name>
</gene>
<comment type="caution">
    <text evidence="1">The sequence shown here is derived from an EMBL/GenBank/DDBJ whole genome shotgun (WGS) entry which is preliminary data.</text>
</comment>
<dbReference type="PANTHER" id="PTHR35868">
    <property type="entry name" value="DUF2804 DOMAIN-CONTAINING PROTEIN-RELATED"/>
    <property type="match status" value="1"/>
</dbReference>
<sequence length="346" mass="38571">MTQHQPDRLLINKNGDITTGLFEDTVARINGRDYDYRTPLGKPASRRARHFHYKQFQYFGVVSDELLIGCAFADTAYLGMAFFYVFDTRTGALSEHTWRSPLGRALTLSDSPVDGESRFRQGKVNIAMGYSQAPGGTRRKSLTVTMPGLNLQAALHEPAGYQPMSLCTRTGINGWTYANKVAGVDVSGELRRDGDTLDLGTLNGAGGHHDFSAGYMRRETFWNWACLSGRVKGRRLGLNLSCGVNETSVNENCVWVDGRRIKVDGTAFAYDRDDLTQPWRVDSRCGQVALRFTPLGSHRERLNLGLFASNFQQIFGRFDGEIRVAGESPLAVHGLHGFVEEQYAKW</sequence>
<dbReference type="Proteomes" id="UP000644441">
    <property type="component" value="Unassembled WGS sequence"/>
</dbReference>
<evidence type="ECO:0008006" key="3">
    <source>
        <dbReference type="Google" id="ProtNLM"/>
    </source>
</evidence>
<evidence type="ECO:0000313" key="1">
    <source>
        <dbReference type="EMBL" id="MBF5052389.1"/>
    </source>
</evidence>
<proteinExistence type="predicted"/>
<dbReference type="PANTHER" id="PTHR35868:SF4">
    <property type="entry name" value="DUF2804 DOMAIN-CONTAINING PROTEIN"/>
    <property type="match status" value="1"/>
</dbReference>
<protein>
    <recommendedName>
        <fullName evidence="3">DUF2804 domain-containing protein</fullName>
    </recommendedName>
</protein>